<feature type="compositionally biased region" description="Polar residues" evidence="9">
    <location>
        <begin position="116"/>
        <end position="129"/>
    </location>
</feature>
<evidence type="ECO:0000259" key="10">
    <source>
        <dbReference type="SMART" id="SM00382"/>
    </source>
</evidence>
<evidence type="ECO:0000256" key="1">
    <source>
        <dbReference type="ARBA" id="ARBA00004123"/>
    </source>
</evidence>
<dbReference type="GO" id="GO:0005524">
    <property type="term" value="F:ATP binding"/>
    <property type="evidence" value="ECO:0007669"/>
    <property type="project" value="UniProtKB-KW"/>
</dbReference>
<evidence type="ECO:0000256" key="7">
    <source>
        <dbReference type="ARBA" id="ARBA00023306"/>
    </source>
</evidence>
<dbReference type="Gene3D" id="1.10.8.60">
    <property type="match status" value="1"/>
</dbReference>
<reference evidence="11 12" key="1">
    <citation type="journal article" date="2020" name="ISME J.">
        <title>Uncovering the hidden diversity of litter-decomposition mechanisms in mushroom-forming fungi.</title>
        <authorList>
            <person name="Floudas D."/>
            <person name="Bentzer J."/>
            <person name="Ahren D."/>
            <person name="Johansson T."/>
            <person name="Persson P."/>
            <person name="Tunlid A."/>
        </authorList>
    </citation>
    <scope>NUCLEOTIDE SEQUENCE [LARGE SCALE GENOMIC DNA]</scope>
    <source>
        <strain evidence="11 12">CBS 146.42</strain>
    </source>
</reference>
<comment type="subcellular location">
    <subcellularLocation>
        <location evidence="1">Nucleus</location>
    </subcellularLocation>
</comment>
<evidence type="ECO:0000256" key="9">
    <source>
        <dbReference type="SAM" id="MobiDB-lite"/>
    </source>
</evidence>
<comment type="caution">
    <text evidence="11">The sequence shown here is derived from an EMBL/GenBank/DDBJ whole genome shotgun (WGS) entry which is preliminary data.</text>
</comment>
<organism evidence="11 12">
    <name type="scientific">Leucocoprinus leucothites</name>
    <dbReference type="NCBI Taxonomy" id="201217"/>
    <lineage>
        <taxon>Eukaryota</taxon>
        <taxon>Fungi</taxon>
        <taxon>Dikarya</taxon>
        <taxon>Basidiomycota</taxon>
        <taxon>Agaricomycotina</taxon>
        <taxon>Agaricomycetes</taxon>
        <taxon>Agaricomycetidae</taxon>
        <taxon>Agaricales</taxon>
        <taxon>Agaricineae</taxon>
        <taxon>Agaricaceae</taxon>
        <taxon>Leucocoprinus</taxon>
    </lineage>
</organism>
<comment type="similarity">
    <text evidence="8">Belongs to the activator 1 small subunits family. CTF18 subfamily.</text>
</comment>
<dbReference type="EMBL" id="JAACJO010000005">
    <property type="protein sequence ID" value="KAF5358012.1"/>
    <property type="molecule type" value="Genomic_DNA"/>
</dbReference>
<accession>A0A8H5LI35</accession>
<evidence type="ECO:0000256" key="5">
    <source>
        <dbReference type="ARBA" id="ARBA00023125"/>
    </source>
</evidence>
<feature type="region of interest" description="Disordered" evidence="9">
    <location>
        <begin position="93"/>
        <end position="129"/>
    </location>
</feature>
<dbReference type="InterPro" id="IPR053016">
    <property type="entry name" value="CTF18-RFC_complex"/>
</dbReference>
<dbReference type="PANTHER" id="PTHR46765">
    <property type="entry name" value="P-LOOP CONTAINING NUCLEOSIDE TRIPHOSPHATE HYDROLASES SUPERFAMILY PROTEIN"/>
    <property type="match status" value="1"/>
</dbReference>
<dbReference type="CDD" id="cd18140">
    <property type="entry name" value="HLD_clamp_RFC"/>
    <property type="match status" value="1"/>
</dbReference>
<evidence type="ECO:0000313" key="12">
    <source>
        <dbReference type="Proteomes" id="UP000559027"/>
    </source>
</evidence>
<feature type="domain" description="AAA+ ATPase" evidence="10">
    <location>
        <begin position="272"/>
        <end position="423"/>
    </location>
</feature>
<keyword evidence="6" id="KW-0539">Nucleus</keyword>
<dbReference type="GO" id="GO:0003677">
    <property type="term" value="F:DNA binding"/>
    <property type="evidence" value="ECO:0007669"/>
    <property type="project" value="UniProtKB-KW"/>
</dbReference>
<keyword evidence="4" id="KW-0067">ATP-binding</keyword>
<dbReference type="InterPro" id="IPR027417">
    <property type="entry name" value="P-loop_NTPase"/>
</dbReference>
<protein>
    <recommendedName>
        <fullName evidence="10">AAA+ ATPase domain-containing protein</fullName>
    </recommendedName>
</protein>
<evidence type="ECO:0000256" key="8">
    <source>
        <dbReference type="ARBA" id="ARBA00043975"/>
    </source>
</evidence>
<dbReference type="GO" id="GO:0016887">
    <property type="term" value="F:ATP hydrolysis activity"/>
    <property type="evidence" value="ECO:0007669"/>
    <property type="project" value="InterPro"/>
</dbReference>
<dbReference type="GO" id="GO:0006260">
    <property type="term" value="P:DNA replication"/>
    <property type="evidence" value="ECO:0007669"/>
    <property type="project" value="UniProtKB-KW"/>
</dbReference>
<dbReference type="InterPro" id="IPR047854">
    <property type="entry name" value="RFC_lid"/>
</dbReference>
<dbReference type="InterPro" id="IPR003959">
    <property type="entry name" value="ATPase_AAA_core"/>
</dbReference>
<dbReference type="Gene3D" id="3.40.50.300">
    <property type="entry name" value="P-loop containing nucleotide triphosphate hydrolases"/>
    <property type="match status" value="1"/>
</dbReference>
<proteinExistence type="inferred from homology"/>
<dbReference type="Proteomes" id="UP000559027">
    <property type="component" value="Unassembled WGS sequence"/>
</dbReference>
<dbReference type="InterPro" id="IPR003593">
    <property type="entry name" value="AAA+_ATPase"/>
</dbReference>
<name>A0A8H5LI35_9AGAR</name>
<dbReference type="SMART" id="SM00382">
    <property type="entry name" value="AAA"/>
    <property type="match status" value="1"/>
</dbReference>
<dbReference type="SUPFAM" id="SSF52540">
    <property type="entry name" value="P-loop containing nucleoside triphosphate hydrolases"/>
    <property type="match status" value="1"/>
</dbReference>
<keyword evidence="5" id="KW-0238">DNA-binding</keyword>
<evidence type="ECO:0000256" key="2">
    <source>
        <dbReference type="ARBA" id="ARBA00022705"/>
    </source>
</evidence>
<feature type="region of interest" description="Disordered" evidence="9">
    <location>
        <begin position="1"/>
        <end position="46"/>
    </location>
</feature>
<dbReference type="CDD" id="cd00009">
    <property type="entry name" value="AAA"/>
    <property type="match status" value="1"/>
</dbReference>
<gene>
    <name evidence="11" type="ORF">D9756_001288</name>
</gene>
<feature type="compositionally biased region" description="Polar residues" evidence="9">
    <location>
        <begin position="10"/>
        <end position="26"/>
    </location>
</feature>
<keyword evidence="3" id="KW-0547">Nucleotide-binding</keyword>
<dbReference type="GO" id="GO:0005634">
    <property type="term" value="C:nucleus"/>
    <property type="evidence" value="ECO:0007669"/>
    <property type="project" value="UniProtKB-SubCell"/>
</dbReference>
<evidence type="ECO:0000256" key="6">
    <source>
        <dbReference type="ARBA" id="ARBA00023242"/>
    </source>
</evidence>
<dbReference type="PANTHER" id="PTHR46765:SF1">
    <property type="entry name" value="P-LOOP CONTAINING NUCLEOSIDE TRIPHOSPHATE HYDROLASES SUPERFAMILY PROTEIN"/>
    <property type="match status" value="1"/>
</dbReference>
<evidence type="ECO:0000313" key="11">
    <source>
        <dbReference type="EMBL" id="KAF5358012.1"/>
    </source>
</evidence>
<evidence type="ECO:0000256" key="3">
    <source>
        <dbReference type="ARBA" id="ARBA00022741"/>
    </source>
</evidence>
<keyword evidence="12" id="KW-1185">Reference proteome</keyword>
<dbReference type="AlphaFoldDB" id="A0A8H5LI35"/>
<sequence>MAFFAPNGLLGSNSTLQTNPESSRTNECVGEPSGEPSNIDKEQVSSAPSFTLTSLLSKAKAQETHVGSSSSHGVNSEVVTLTLNRTSLLDRLEPSGDHLASSSSSSTFGQPALLNDDQTPSWDATSSDSIPATTFGGKTILLKKRKRTQKLATSAAATAVTTATTSNFSGLLDVPVHRLLDDLSVNMAKGLQDPPSRTSDTCPSEPTDETLWVDRYRPACFTDLIGNDRVARETMTWVKQWDYCVFGKLKGKKRQRNADENFVTDDEYHRPREKILLLSGPPGLGKTTLAHIVARHAGYDVMEINASDARAGSVVDDRIRPTLESGSLVNSTKPVLVIIDEIDGATGAGENTSSFVHNLVQLTQGKWRKKKRGGQRQQPSSQRPLLRPIICICNDINASSLVKLRPHAYQVRFTRPADFHTVRRLQEICDNEGLKAETRALNTLVAMAKGDLRGCINALQFVKSRRENVTEAVIRKATAGMKEGDTTIIAVLNSIFSPMSKKRVKELAMTEEQESRYVNRLSHEIEGSGKDAAVANGCFEHYATLRQHDANFSRHEKANEWLITYDALSSSMFADGDFALVSYLPFSLVPFYPLFQARNSERIERNYSDWEHHQLTKSNEEIYGSFARCLRNATLRQEGGAYRHLVSTPILQVEFTPFINRIISPPLRPVNSQVIRAEERQLLARLVEIMAALELRFIQDRGEDGQLSYGLDPPIDVFVTYDGKRASDIAPSRYAVRHLVATEVDAKLAARDVEGIEKGKTSKRHVFGQVESGANKPAEVDASEPAQKRHKVNQLDISEKTPTDFFGRAITVKSTINSKSAGKKQMKEPYRVSYKFKEGNSAAVRKPVKLNNFL</sequence>
<keyword evidence="2" id="KW-0235">DNA replication</keyword>
<dbReference type="OrthoDB" id="2195431at2759"/>
<keyword evidence="7" id="KW-0131">Cell cycle</keyword>
<evidence type="ECO:0000256" key="4">
    <source>
        <dbReference type="ARBA" id="ARBA00022840"/>
    </source>
</evidence>
<dbReference type="Pfam" id="PF00004">
    <property type="entry name" value="AAA"/>
    <property type="match status" value="1"/>
</dbReference>